<name>G9WNJ0_9FIRM</name>
<dbReference type="HOGENOM" id="CLU_000604_1_23_9"/>
<evidence type="ECO:0000313" key="11">
    <source>
        <dbReference type="Proteomes" id="UP000018461"/>
    </source>
</evidence>
<evidence type="ECO:0000256" key="8">
    <source>
        <dbReference type="SAM" id="MobiDB-lite"/>
    </source>
</evidence>
<keyword evidence="3" id="KW-0813">Transport</keyword>
<feature type="compositionally biased region" description="Basic and acidic residues" evidence="8">
    <location>
        <begin position="8"/>
        <end position="23"/>
    </location>
</feature>
<dbReference type="PATRIC" id="fig|796943.3.peg.1339"/>
<dbReference type="InterPro" id="IPR003439">
    <property type="entry name" value="ABC_transporter-like_ATP-bd"/>
</dbReference>
<keyword evidence="11" id="KW-1185">Reference proteome</keyword>
<dbReference type="RefSeq" id="WP_009534781.1">
    <property type="nucleotide sequence ID" value="NZ_KE148312.1"/>
</dbReference>
<dbReference type="Pfam" id="PF08352">
    <property type="entry name" value="oligo_HPY"/>
    <property type="match status" value="1"/>
</dbReference>
<dbReference type="GO" id="GO:0016887">
    <property type="term" value="F:ATP hydrolysis activity"/>
    <property type="evidence" value="ECO:0007669"/>
    <property type="project" value="InterPro"/>
</dbReference>
<evidence type="ECO:0000256" key="7">
    <source>
        <dbReference type="ARBA" id="ARBA00023136"/>
    </source>
</evidence>
<dbReference type="InterPro" id="IPR017871">
    <property type="entry name" value="ABC_transporter-like_CS"/>
</dbReference>
<evidence type="ECO:0000256" key="2">
    <source>
        <dbReference type="ARBA" id="ARBA00005417"/>
    </source>
</evidence>
<dbReference type="PANTHER" id="PTHR43297:SF2">
    <property type="entry name" value="DIPEPTIDE TRANSPORT ATP-BINDING PROTEIN DPPD"/>
    <property type="match status" value="1"/>
</dbReference>
<evidence type="ECO:0000256" key="1">
    <source>
        <dbReference type="ARBA" id="ARBA00004202"/>
    </source>
</evidence>
<dbReference type="InterPro" id="IPR027417">
    <property type="entry name" value="P-loop_NTPase"/>
</dbReference>
<dbReference type="Gene3D" id="3.40.50.300">
    <property type="entry name" value="P-loop containing nucleotide triphosphate hydrolases"/>
    <property type="match status" value="1"/>
</dbReference>
<evidence type="ECO:0000256" key="3">
    <source>
        <dbReference type="ARBA" id="ARBA00022448"/>
    </source>
</evidence>
<reference evidence="10" key="1">
    <citation type="submission" date="2011-08" db="EMBL/GenBank/DDBJ databases">
        <authorList>
            <consortium name="The Broad Institute Genome Sequencing Platform"/>
            <person name="Earl A."/>
            <person name="Ward D."/>
            <person name="Feldgarden M."/>
            <person name="Gevers D."/>
            <person name="Sizova M."/>
            <person name="Hazen A."/>
            <person name="Epstein S."/>
            <person name="Young S.K."/>
            <person name="Zeng Q."/>
            <person name="Gargeya S."/>
            <person name="Fitzgerald M."/>
            <person name="Haas B."/>
            <person name="Abouelleil A."/>
            <person name="Alvarado L."/>
            <person name="Arachchi H.M."/>
            <person name="Berlin A."/>
            <person name="Brown A."/>
            <person name="Chapman S.B."/>
            <person name="Chen Z."/>
            <person name="Dunbar C."/>
            <person name="Freedman E."/>
            <person name="Gearin G."/>
            <person name="Gellesch M."/>
            <person name="Goldberg J."/>
            <person name="Griggs A."/>
            <person name="Gujja S."/>
            <person name="Heiman D."/>
            <person name="Howarth C."/>
            <person name="Larson L."/>
            <person name="Lui A."/>
            <person name="MacDonald P.J.P."/>
            <person name="Montmayeur A."/>
            <person name="Murphy C."/>
            <person name="Neiman D."/>
            <person name="Pearson M."/>
            <person name="Priest M."/>
            <person name="Roberts A."/>
            <person name="Saif S."/>
            <person name="Shea T."/>
            <person name="Shenoy N."/>
            <person name="Sisk P."/>
            <person name="Stolte C."/>
            <person name="Sykes S."/>
            <person name="Wortman J."/>
            <person name="Nusbaum C."/>
            <person name="Birren B."/>
        </authorList>
    </citation>
    <scope>NUCLEOTIDE SEQUENCE</scope>
    <source>
        <strain evidence="10">ACB1</strain>
    </source>
</reference>
<dbReference type="NCBIfam" id="TIGR01727">
    <property type="entry name" value="oligo_HPY"/>
    <property type="match status" value="1"/>
</dbReference>
<keyword evidence="7" id="KW-0472">Membrane</keyword>
<dbReference type="PROSITE" id="PS00211">
    <property type="entry name" value="ABC_TRANSPORTER_1"/>
    <property type="match status" value="1"/>
</dbReference>
<comment type="caution">
    <text evidence="10">The sequence shown here is derived from an EMBL/GenBank/DDBJ whole genome shotgun (WGS) entry which is preliminary data.</text>
</comment>
<comment type="subcellular location">
    <subcellularLocation>
        <location evidence="1">Cell membrane</location>
        <topology evidence="1">Peripheral membrane protein</topology>
    </subcellularLocation>
</comment>
<keyword evidence="4" id="KW-1003">Cell membrane</keyword>
<keyword evidence="6 10" id="KW-0067">ATP-binding</keyword>
<proteinExistence type="inferred from homology"/>
<dbReference type="AlphaFoldDB" id="G9WNJ0"/>
<dbReference type="GO" id="GO:0005524">
    <property type="term" value="F:ATP binding"/>
    <property type="evidence" value="ECO:0007669"/>
    <property type="project" value="UniProtKB-KW"/>
</dbReference>
<dbReference type="InterPro" id="IPR013563">
    <property type="entry name" value="Oligopep_ABC_C"/>
</dbReference>
<feature type="domain" description="ABC transporter" evidence="9">
    <location>
        <begin position="57"/>
        <end position="309"/>
    </location>
</feature>
<keyword evidence="5" id="KW-0547">Nucleotide-binding</keyword>
<dbReference type="STRING" id="796943.HMPREF9625_00923"/>
<gene>
    <name evidence="10" type="ORF">HMPREF9625_00923</name>
</gene>
<dbReference type="Proteomes" id="UP000018461">
    <property type="component" value="Unassembled WGS sequence"/>
</dbReference>
<dbReference type="InterPro" id="IPR050388">
    <property type="entry name" value="ABC_Ni/Peptide_Import"/>
</dbReference>
<comment type="similarity">
    <text evidence="2">Belongs to the ABC transporter superfamily.</text>
</comment>
<organism evidence="10 11">
    <name type="scientific">Oribacterium parvum ACB1</name>
    <dbReference type="NCBI Taxonomy" id="796943"/>
    <lineage>
        <taxon>Bacteria</taxon>
        <taxon>Bacillati</taxon>
        <taxon>Bacillota</taxon>
        <taxon>Clostridia</taxon>
        <taxon>Lachnospirales</taxon>
        <taxon>Lachnospiraceae</taxon>
        <taxon>Oribacterium</taxon>
    </lineage>
</organism>
<dbReference type="GO" id="GO:0015833">
    <property type="term" value="P:peptide transport"/>
    <property type="evidence" value="ECO:0007669"/>
    <property type="project" value="InterPro"/>
</dbReference>
<evidence type="ECO:0000256" key="6">
    <source>
        <dbReference type="ARBA" id="ARBA00022840"/>
    </source>
</evidence>
<evidence type="ECO:0000259" key="9">
    <source>
        <dbReference type="PROSITE" id="PS50893"/>
    </source>
</evidence>
<evidence type="ECO:0000313" key="10">
    <source>
        <dbReference type="EMBL" id="EHL10727.1"/>
    </source>
</evidence>
<evidence type="ECO:0000256" key="5">
    <source>
        <dbReference type="ARBA" id="ARBA00022741"/>
    </source>
</evidence>
<evidence type="ECO:0000256" key="4">
    <source>
        <dbReference type="ARBA" id="ARBA00022475"/>
    </source>
</evidence>
<dbReference type="CDD" id="cd03257">
    <property type="entry name" value="ABC_NikE_OppD_transporters"/>
    <property type="match status" value="1"/>
</dbReference>
<dbReference type="GO" id="GO:0005886">
    <property type="term" value="C:plasma membrane"/>
    <property type="evidence" value="ECO:0007669"/>
    <property type="project" value="UniProtKB-SubCell"/>
</dbReference>
<dbReference type="InterPro" id="IPR003593">
    <property type="entry name" value="AAA+_ATPase"/>
</dbReference>
<dbReference type="SMART" id="SM00382">
    <property type="entry name" value="AAA"/>
    <property type="match status" value="1"/>
</dbReference>
<protein>
    <submittedName>
        <fullName evidence="10">Oligopeptide/dipeptide ABC transporter, ATP-binding protein domain</fullName>
    </submittedName>
</protein>
<dbReference type="PROSITE" id="PS50893">
    <property type="entry name" value="ABC_TRANSPORTER_2"/>
    <property type="match status" value="1"/>
</dbReference>
<feature type="region of interest" description="Disordered" evidence="8">
    <location>
        <begin position="1"/>
        <end position="23"/>
    </location>
</feature>
<dbReference type="SUPFAM" id="SSF52540">
    <property type="entry name" value="P-loop containing nucleoside triphosphate hydrolases"/>
    <property type="match status" value="1"/>
</dbReference>
<dbReference type="PANTHER" id="PTHR43297">
    <property type="entry name" value="OLIGOPEPTIDE TRANSPORT ATP-BINDING PROTEIN APPD"/>
    <property type="match status" value="1"/>
</dbReference>
<accession>G9WNJ0</accession>
<dbReference type="FunFam" id="3.40.50.300:FF:000016">
    <property type="entry name" value="Oligopeptide ABC transporter ATP-binding component"/>
    <property type="match status" value="1"/>
</dbReference>
<reference evidence="10" key="2">
    <citation type="submission" date="2013-03" db="EMBL/GenBank/DDBJ databases">
        <title>The Genome Sequence of Oribacterium sp. ACB1.</title>
        <authorList>
            <consortium name="The Broad Institute Genomics Platform"/>
            <consortium name="The Broad Institute Genome Sequencing Center for Infectious Disease"/>
            <person name="Earl A."/>
            <person name="Ward D."/>
            <person name="Feldgarden M."/>
            <person name="Gevers D."/>
            <person name="Sizova M."/>
            <person name="Hazen A."/>
            <person name="Epstein S."/>
            <person name="Walker B."/>
            <person name="Young S."/>
            <person name="Zeng Q."/>
            <person name="Gargeya S."/>
            <person name="Fitzgerald M."/>
            <person name="Haas B."/>
            <person name="Abouelleil A."/>
            <person name="Allen A.W."/>
            <person name="Alvarado L."/>
            <person name="Arachchi H.M."/>
            <person name="Berlin A.M."/>
            <person name="Chapman S.B."/>
            <person name="Gainer-Dewar J."/>
            <person name="Goldberg J."/>
            <person name="Griggs A."/>
            <person name="Gujja S."/>
            <person name="Hansen M."/>
            <person name="Howarth C."/>
            <person name="Imamovic A."/>
            <person name="Ireland A."/>
            <person name="Larimer J."/>
            <person name="McCowan C."/>
            <person name="Murphy C."/>
            <person name="Pearson M."/>
            <person name="Poon T.W."/>
            <person name="Priest M."/>
            <person name="Roberts A."/>
            <person name="Saif S."/>
            <person name="Shea T."/>
            <person name="Sisk P."/>
            <person name="Sykes S."/>
            <person name="Wortman J."/>
            <person name="Nusbaum C."/>
            <person name="Birren B."/>
        </authorList>
    </citation>
    <scope>NUCLEOTIDE SEQUENCE [LARGE SCALE GENOMIC DNA]</scope>
    <source>
        <strain evidence="10">ACB1</strain>
    </source>
</reference>
<sequence>MNWEENEEQRKNEGQRKNEEQRNKEVYRKKEGYRVEEKRVVEEYRVQEYKEQEEELLSVEDLSVEIPLSEKTVYPVSGIRFSLKEGELAAIVGESGSGKSVAMKSILGLLPSGARRTAKKLSFKGKDLISLSEKEYYGIRGKEISMIFQDPMTALNPLMRIGEQISEVILRNRKEKMTKQEAKEEAIRLLSSVGITDAEKKYRQYPHEFSGGMRQRVLIAMALSCSPALLIADEPTTALDVTIQAQILKLLKEEARERNTAVILITHDLSLVFENAESLFVMYGGKIMEKGKVEEIFSTPAHPYTKALLAAIPSMEMEKGERLKPIEGNPPSLFEKPMRCPFLERCKERMPICEVELPKEQSLSKTHSFACHQKVEFK</sequence>
<dbReference type="Pfam" id="PF00005">
    <property type="entry name" value="ABC_tran"/>
    <property type="match status" value="1"/>
</dbReference>
<dbReference type="EMBL" id="AFZC02000003">
    <property type="protein sequence ID" value="EHL10727.1"/>
    <property type="molecule type" value="Genomic_DNA"/>
</dbReference>